<keyword evidence="1" id="KW-0472">Membrane</keyword>
<keyword evidence="1" id="KW-0812">Transmembrane</keyword>
<evidence type="ECO:0000256" key="1">
    <source>
        <dbReference type="SAM" id="Phobius"/>
    </source>
</evidence>
<name>A0A1B1BGA3_9MICO</name>
<dbReference type="KEGG" id="cart:PA27867_0651"/>
<evidence type="ECO:0000313" key="3">
    <source>
        <dbReference type="Proteomes" id="UP000092582"/>
    </source>
</evidence>
<dbReference type="STRING" id="670052.PA27867_0651"/>
<reference evidence="2 3" key="1">
    <citation type="submission" date="2016-06" db="EMBL/GenBank/DDBJ databases">
        <title>Genome sequencing of Cryobacterium arcticum PAMC 27867.</title>
        <authorList>
            <person name="Lee J."/>
            <person name="Kim O.-S."/>
        </authorList>
    </citation>
    <scope>NUCLEOTIDE SEQUENCE [LARGE SCALE GENOMIC DNA]</scope>
    <source>
        <strain evidence="2 3">PAMC 27867</strain>
    </source>
</reference>
<dbReference type="OrthoDB" id="3264966at2"/>
<protein>
    <recommendedName>
        <fullName evidence="4">Large extracellular alpha-helical protein</fullName>
    </recommendedName>
</protein>
<sequence>MATKRRVAIIGVRLTAGLVGIAGVILVVGGAALVPWPSIVDVAPSTLVTPVASDQVRVCPGPLLTLAEDSSQAEAATSVGRYDTVYSARTQASDSTEVDVERSQLVAADNTQSDRDGGPLALSVPVEEGATDAPLVAGAQSQTVSSETVGGLAVAACTEASSDSWLVSGSTDVGRTSLVLLSNPTTVVASVNLTVYGEAGLVEAPGSTGILVQPGAQRIVSLAGLAPNLRSPVVRVQATGGQVAASLQQSVVRGIQPGGVELAGPTAGPSTTQIIPGVVVNDQQAADASVDAGAVSEDTPSVRILVPGTTAATVSVGVQSEDGTSTGTSLEVDIQAGVATEVPLSGVGAGNYTVRLSADQPLVAGAVTTTSGTISPDFTWSSAAATQDSDFLVAVAAGPSPALHLANTTGSDTALTLTPESGPATELTVPAGQSIVVPVEASARYLVEGGAGIAATVGYTGDGQSSAYALSPIGPMAAAIPVYSH</sequence>
<dbReference type="Pfam" id="PF18986">
    <property type="entry name" value="DUF5719"/>
    <property type="match status" value="1"/>
</dbReference>
<evidence type="ECO:0008006" key="4">
    <source>
        <dbReference type="Google" id="ProtNLM"/>
    </source>
</evidence>
<dbReference type="AlphaFoldDB" id="A0A1B1BGA3"/>
<evidence type="ECO:0000313" key="2">
    <source>
        <dbReference type="EMBL" id="ANP71619.1"/>
    </source>
</evidence>
<dbReference type="RefSeq" id="WP_066593136.1">
    <property type="nucleotide sequence ID" value="NZ_CP016282.1"/>
</dbReference>
<accession>A0A1B1BGA3</accession>
<keyword evidence="1" id="KW-1133">Transmembrane helix</keyword>
<dbReference type="InterPro" id="IPR043777">
    <property type="entry name" value="DUF5719"/>
</dbReference>
<gene>
    <name evidence="2" type="ORF">PA27867_0651</name>
</gene>
<dbReference type="Proteomes" id="UP000092582">
    <property type="component" value="Chromosome 1"/>
</dbReference>
<feature type="transmembrane region" description="Helical" evidence="1">
    <location>
        <begin position="12"/>
        <end position="36"/>
    </location>
</feature>
<keyword evidence="3" id="KW-1185">Reference proteome</keyword>
<proteinExistence type="predicted"/>
<organism evidence="2 3">
    <name type="scientific">Cryobacterium arcticum</name>
    <dbReference type="NCBI Taxonomy" id="670052"/>
    <lineage>
        <taxon>Bacteria</taxon>
        <taxon>Bacillati</taxon>
        <taxon>Actinomycetota</taxon>
        <taxon>Actinomycetes</taxon>
        <taxon>Micrococcales</taxon>
        <taxon>Microbacteriaceae</taxon>
        <taxon>Cryobacterium</taxon>
    </lineage>
</organism>
<dbReference type="EMBL" id="CP016282">
    <property type="protein sequence ID" value="ANP71619.1"/>
    <property type="molecule type" value="Genomic_DNA"/>
</dbReference>